<feature type="domain" description="Amidohydrolase-related" evidence="7">
    <location>
        <begin position="75"/>
        <end position="360"/>
    </location>
</feature>
<organism evidence="9">
    <name type="scientific">Clostridium symbiosum</name>
    <name type="common">Bacteroides symbiosus</name>
    <dbReference type="NCBI Taxonomy" id="1512"/>
    <lineage>
        <taxon>Bacteria</taxon>
        <taxon>Bacillati</taxon>
        <taxon>Bacillota</taxon>
        <taxon>Clostridia</taxon>
        <taxon>Lachnospirales</taxon>
        <taxon>Lachnospiraceae</taxon>
        <taxon>Otoolea</taxon>
    </lineage>
</organism>
<feature type="domain" description="Adenine deaminase C-terminal" evidence="8">
    <location>
        <begin position="417"/>
        <end position="581"/>
    </location>
</feature>
<evidence type="ECO:0000256" key="4">
    <source>
        <dbReference type="ARBA" id="ARBA00023211"/>
    </source>
</evidence>
<dbReference type="InterPro" id="IPR011059">
    <property type="entry name" value="Metal-dep_hydrolase_composite"/>
</dbReference>
<dbReference type="HAMAP" id="MF_01518">
    <property type="entry name" value="Adenine_deamin"/>
    <property type="match status" value="1"/>
</dbReference>
<dbReference type="GO" id="GO:0006146">
    <property type="term" value="P:adenine catabolic process"/>
    <property type="evidence" value="ECO:0007669"/>
    <property type="project" value="InterPro"/>
</dbReference>
<keyword evidence="3 6" id="KW-0378">Hydrolase</keyword>
<dbReference type="Gene3D" id="2.30.40.10">
    <property type="entry name" value="Urease, subunit C, domain 1"/>
    <property type="match status" value="1"/>
</dbReference>
<sequence length="589" mass="63764">MIKLEPQNKKALLKTALGLEPADLAINNCRLVNVFTGEIYPAVVYVKDGFIAHVETEKLEGPYGALEIYDGEGRYLIPGLIDSHMHIESSMMTPRNFARVVIPHGTTTIIHDPHELANVYGVDAVKYMHDSADDLPMRQLVDIPSCVPAVPGCENAGAEFFAGEIRELAKLKRVVGLAEVMDFYGVMNGDERMMDIIEAAQESGLYLQGHAPGLGGRQLSAYLCGGPNTCHETTNGEEALGKLRAGMYVDARESSITKNVKAIVEGIQGIRFYDTLTLCSDDRESDDLLHTGHLNAVVRKAIECGMDPVLAIKSATINTAREIGVSHIGAVAPGYTADMVLTKDIHTMWADAVFYGGKLVAEHGKLTVEIEDREYEMETKNSMNAGNVSLDDFIVKAPVENGTVKVHVMEYHDLLQSMTRCAVEELEVKDNKVVLGEGMAFVAVINRHGKGTKALGIVKNFGSSEGAIASTVSHDSHNLTIVYFKPEDALAAAKELIAKGGGMTAVKDGVVLNTLRLEVGGLMTRLNAEELTKEAARMKEVERGLGLTAQENPLLRIVSLALPVIPDVKMSDLGLVSVAEQKIIPLFTS</sequence>
<evidence type="ECO:0000259" key="7">
    <source>
        <dbReference type="Pfam" id="PF01979"/>
    </source>
</evidence>
<evidence type="ECO:0000256" key="2">
    <source>
        <dbReference type="ARBA" id="ARBA00012782"/>
    </source>
</evidence>
<dbReference type="SUPFAM" id="SSF51556">
    <property type="entry name" value="Metallo-dependent hydrolases"/>
    <property type="match status" value="1"/>
</dbReference>
<dbReference type="EMBL" id="CACRUA010000083">
    <property type="protein sequence ID" value="VYU82508.1"/>
    <property type="molecule type" value="Genomic_DNA"/>
</dbReference>
<comment type="catalytic activity">
    <reaction evidence="5 6">
        <text>adenine + H2O + H(+) = hypoxanthine + NH4(+)</text>
        <dbReference type="Rhea" id="RHEA:23688"/>
        <dbReference type="ChEBI" id="CHEBI:15377"/>
        <dbReference type="ChEBI" id="CHEBI:15378"/>
        <dbReference type="ChEBI" id="CHEBI:16708"/>
        <dbReference type="ChEBI" id="CHEBI:17368"/>
        <dbReference type="ChEBI" id="CHEBI:28938"/>
        <dbReference type="EC" id="3.5.4.2"/>
    </reaction>
</comment>
<dbReference type="PANTHER" id="PTHR11113:SF2">
    <property type="entry name" value="ADENINE DEAMINASE"/>
    <property type="match status" value="1"/>
</dbReference>
<dbReference type="InterPro" id="IPR006680">
    <property type="entry name" value="Amidohydro-rel"/>
</dbReference>
<dbReference type="GO" id="GO:0000034">
    <property type="term" value="F:adenine deaminase activity"/>
    <property type="evidence" value="ECO:0007669"/>
    <property type="project" value="UniProtKB-UniRule"/>
</dbReference>
<dbReference type="AlphaFoldDB" id="A0A6N3I154"/>
<dbReference type="InterPro" id="IPR006679">
    <property type="entry name" value="Adenine_deam"/>
</dbReference>
<protein>
    <recommendedName>
        <fullName evidence="2 6">Adenine deaminase</fullName>
        <shortName evidence="6">Adenase</shortName>
        <shortName evidence="6">Adenine aminase</shortName>
        <ecNumber evidence="2 6">3.5.4.2</ecNumber>
    </recommendedName>
</protein>
<dbReference type="PANTHER" id="PTHR11113">
    <property type="entry name" value="N-ACETYLGLUCOSAMINE-6-PHOSPHATE DEACETYLASE"/>
    <property type="match status" value="1"/>
</dbReference>
<dbReference type="InterPro" id="IPR032466">
    <property type="entry name" value="Metal_Hydrolase"/>
</dbReference>
<evidence type="ECO:0000256" key="6">
    <source>
        <dbReference type="HAMAP-Rule" id="MF_01518"/>
    </source>
</evidence>
<evidence type="ECO:0000313" key="9">
    <source>
        <dbReference type="EMBL" id="VYU82508.1"/>
    </source>
</evidence>
<gene>
    <name evidence="9" type="primary">adeC_2</name>
    <name evidence="6" type="synonym">ade</name>
    <name evidence="9" type="ORF">CSLFYP84_04653</name>
</gene>
<evidence type="ECO:0000256" key="3">
    <source>
        <dbReference type="ARBA" id="ARBA00022801"/>
    </source>
</evidence>
<name>A0A6N3I154_CLOSY</name>
<dbReference type="SUPFAM" id="SSF51338">
    <property type="entry name" value="Composite domain of metallo-dependent hydrolases"/>
    <property type="match status" value="1"/>
</dbReference>
<dbReference type="Pfam" id="PF01979">
    <property type="entry name" value="Amidohydro_1"/>
    <property type="match status" value="1"/>
</dbReference>
<dbReference type="EC" id="3.5.4.2" evidence="2 6"/>
<accession>A0A6N3I154</accession>
<evidence type="ECO:0000256" key="1">
    <source>
        <dbReference type="ARBA" id="ARBA00006773"/>
    </source>
</evidence>
<evidence type="ECO:0000256" key="5">
    <source>
        <dbReference type="ARBA" id="ARBA00047720"/>
    </source>
</evidence>
<comment type="similarity">
    <text evidence="1 6">Belongs to the metallo-dependent hydrolases superfamily. Adenine deaminase family.</text>
</comment>
<evidence type="ECO:0000259" key="8">
    <source>
        <dbReference type="Pfam" id="PF13382"/>
    </source>
</evidence>
<proteinExistence type="inferred from homology"/>
<dbReference type="Pfam" id="PF13382">
    <property type="entry name" value="Adenine_deam_C"/>
    <property type="match status" value="1"/>
</dbReference>
<dbReference type="InterPro" id="IPR026912">
    <property type="entry name" value="Adenine_deam_C"/>
</dbReference>
<dbReference type="NCBIfam" id="TIGR01178">
    <property type="entry name" value="ade"/>
    <property type="match status" value="1"/>
</dbReference>
<dbReference type="Gene3D" id="3.20.20.140">
    <property type="entry name" value="Metal-dependent hydrolases"/>
    <property type="match status" value="1"/>
</dbReference>
<keyword evidence="4 6" id="KW-0464">Manganese</keyword>
<dbReference type="RefSeq" id="WP_021640986.1">
    <property type="nucleotide sequence ID" value="NZ_CACRUA010000083.1"/>
</dbReference>
<reference evidence="9" key="1">
    <citation type="submission" date="2019-11" db="EMBL/GenBank/DDBJ databases">
        <authorList>
            <person name="Feng L."/>
        </authorList>
    </citation>
    <scope>NUCLEOTIDE SEQUENCE</scope>
    <source>
        <strain evidence="9">CsymbiosumLFYP84</strain>
    </source>
</reference>
<comment type="cofactor">
    <cofactor evidence="6">
        <name>Mn(2+)</name>
        <dbReference type="ChEBI" id="CHEBI:29035"/>
    </cofactor>
</comment>